<dbReference type="PANTHER" id="PTHR33164:SF99">
    <property type="entry name" value="MARR FAMILY REGULATORY PROTEIN"/>
    <property type="match status" value="1"/>
</dbReference>
<comment type="caution">
    <text evidence="5">The sequence shown here is derived from an EMBL/GenBank/DDBJ whole genome shotgun (WGS) entry which is preliminary data.</text>
</comment>
<evidence type="ECO:0000313" key="6">
    <source>
        <dbReference type="Proteomes" id="UP000606991"/>
    </source>
</evidence>
<evidence type="ECO:0000256" key="3">
    <source>
        <dbReference type="ARBA" id="ARBA00023163"/>
    </source>
</evidence>
<organism evidence="5 6">
    <name type="scientific">Candidatus Aeolococcus gillhamiae</name>
    <dbReference type="NCBI Taxonomy" id="3127015"/>
    <lineage>
        <taxon>Bacteria</taxon>
        <taxon>Bacillati</taxon>
        <taxon>Candidatus Dormiibacterota</taxon>
        <taxon>Candidatus Dormibacteria</taxon>
        <taxon>Candidatus Aeolococcales</taxon>
        <taxon>Candidatus Aeolococcaceae</taxon>
        <taxon>Candidatus Aeolococcus</taxon>
    </lineage>
</organism>
<gene>
    <name evidence="5" type="ORF">JF886_00115</name>
</gene>
<evidence type="ECO:0000256" key="2">
    <source>
        <dbReference type="ARBA" id="ARBA00023125"/>
    </source>
</evidence>
<dbReference type="PROSITE" id="PS50995">
    <property type="entry name" value="HTH_MARR_2"/>
    <property type="match status" value="1"/>
</dbReference>
<feature type="domain" description="HTH marR-type" evidence="4">
    <location>
        <begin position="11"/>
        <end position="149"/>
    </location>
</feature>
<dbReference type="Pfam" id="PF12802">
    <property type="entry name" value="MarR_2"/>
    <property type="match status" value="1"/>
</dbReference>
<dbReference type="Proteomes" id="UP000606991">
    <property type="component" value="Unassembled WGS sequence"/>
</dbReference>
<keyword evidence="1" id="KW-0805">Transcription regulation</keyword>
<dbReference type="GO" id="GO:0006950">
    <property type="term" value="P:response to stress"/>
    <property type="evidence" value="ECO:0007669"/>
    <property type="project" value="TreeGrafter"/>
</dbReference>
<keyword evidence="2" id="KW-0238">DNA-binding</keyword>
<accession>A0A934JSV3</accession>
<reference evidence="5 6" key="1">
    <citation type="submission" date="2020-10" db="EMBL/GenBank/DDBJ databases">
        <title>Ca. Dormibacterota MAGs.</title>
        <authorList>
            <person name="Montgomery K."/>
        </authorList>
    </citation>
    <scope>NUCLEOTIDE SEQUENCE [LARGE SCALE GENOMIC DNA]</scope>
    <source>
        <strain evidence="5">SC8812_S17_18</strain>
    </source>
</reference>
<dbReference type="AlphaFoldDB" id="A0A934JSV3"/>
<dbReference type="EMBL" id="JAEKNS010000003">
    <property type="protein sequence ID" value="MBJ7593259.1"/>
    <property type="molecule type" value="Genomic_DNA"/>
</dbReference>
<protein>
    <submittedName>
        <fullName evidence="5">MarR family transcriptional regulator</fullName>
    </submittedName>
</protein>
<dbReference type="InterPro" id="IPR039422">
    <property type="entry name" value="MarR/SlyA-like"/>
</dbReference>
<dbReference type="RefSeq" id="WP_337308371.1">
    <property type="nucleotide sequence ID" value="NZ_JAEKNS010000003.1"/>
</dbReference>
<evidence type="ECO:0000259" key="4">
    <source>
        <dbReference type="PROSITE" id="PS50995"/>
    </source>
</evidence>
<name>A0A934JSV3_9BACT</name>
<dbReference type="SUPFAM" id="SSF46785">
    <property type="entry name" value="Winged helix' DNA-binding domain"/>
    <property type="match status" value="1"/>
</dbReference>
<dbReference type="PANTHER" id="PTHR33164">
    <property type="entry name" value="TRANSCRIPTIONAL REGULATOR, MARR FAMILY"/>
    <property type="match status" value="1"/>
</dbReference>
<dbReference type="GO" id="GO:0003700">
    <property type="term" value="F:DNA-binding transcription factor activity"/>
    <property type="evidence" value="ECO:0007669"/>
    <property type="project" value="InterPro"/>
</dbReference>
<dbReference type="InterPro" id="IPR036390">
    <property type="entry name" value="WH_DNA-bd_sf"/>
</dbReference>
<dbReference type="PROSITE" id="PS01117">
    <property type="entry name" value="HTH_MARR_1"/>
    <property type="match status" value="1"/>
</dbReference>
<proteinExistence type="predicted"/>
<dbReference type="InterPro" id="IPR023187">
    <property type="entry name" value="Tscrpt_reg_MarR-type_CS"/>
</dbReference>
<evidence type="ECO:0000256" key="1">
    <source>
        <dbReference type="ARBA" id="ARBA00023015"/>
    </source>
</evidence>
<dbReference type="GO" id="GO:0003677">
    <property type="term" value="F:DNA binding"/>
    <property type="evidence" value="ECO:0007669"/>
    <property type="project" value="UniProtKB-KW"/>
</dbReference>
<dbReference type="SMART" id="SM00347">
    <property type="entry name" value="HTH_MARR"/>
    <property type="match status" value="1"/>
</dbReference>
<dbReference type="InterPro" id="IPR000835">
    <property type="entry name" value="HTH_MarR-typ"/>
</dbReference>
<evidence type="ECO:0000313" key="5">
    <source>
        <dbReference type="EMBL" id="MBJ7593259.1"/>
    </source>
</evidence>
<dbReference type="Gene3D" id="1.10.10.10">
    <property type="entry name" value="Winged helix-like DNA-binding domain superfamily/Winged helix DNA-binding domain"/>
    <property type="match status" value="1"/>
</dbReference>
<dbReference type="InterPro" id="IPR036388">
    <property type="entry name" value="WH-like_DNA-bd_sf"/>
</dbReference>
<keyword evidence="3" id="KW-0804">Transcription</keyword>
<sequence length="153" mass="16988">MPTSNDLPQDRLAVGQLLGRLLRQFRVELFAPAAAHGYSDLREPHLQIFGNLGIDGIRLTDLATKAQLSLAATSELVTELEELGYLERRPDARDGRAKLIFPTRRGRRALDDAGDRVAEIEDHWAQTVDPVRFDAACRVLQDLLDALTSGTDQ</sequence>